<dbReference type="Pfam" id="PF00550">
    <property type="entry name" value="PP-binding"/>
    <property type="match status" value="1"/>
</dbReference>
<protein>
    <recommendedName>
        <fullName evidence="4">Carrier domain-containing protein</fullName>
    </recommendedName>
</protein>
<evidence type="ECO:0000313" key="5">
    <source>
        <dbReference type="EMBL" id="BCJ33853.1"/>
    </source>
</evidence>
<dbReference type="InterPro" id="IPR010071">
    <property type="entry name" value="AA_adenyl_dom"/>
</dbReference>
<feature type="domain" description="Carrier" evidence="4">
    <location>
        <begin position="526"/>
        <end position="600"/>
    </location>
</feature>
<dbReference type="AlphaFoldDB" id="A0A7R7DLK4"/>
<dbReference type="InterPro" id="IPR036736">
    <property type="entry name" value="ACP-like_sf"/>
</dbReference>
<dbReference type="SUPFAM" id="SSF52777">
    <property type="entry name" value="CoA-dependent acyltransferases"/>
    <property type="match status" value="2"/>
</dbReference>
<dbReference type="CDD" id="cd05930">
    <property type="entry name" value="A_NRPS"/>
    <property type="match status" value="1"/>
</dbReference>
<dbReference type="GO" id="GO:0044550">
    <property type="term" value="P:secondary metabolite biosynthetic process"/>
    <property type="evidence" value="ECO:0007669"/>
    <property type="project" value="TreeGrafter"/>
</dbReference>
<evidence type="ECO:0000256" key="2">
    <source>
        <dbReference type="ARBA" id="ARBA00022450"/>
    </source>
</evidence>
<dbReference type="Proteomes" id="UP000611640">
    <property type="component" value="Chromosome"/>
</dbReference>
<evidence type="ECO:0000259" key="4">
    <source>
        <dbReference type="PROSITE" id="PS50075"/>
    </source>
</evidence>
<keyword evidence="3" id="KW-0597">Phosphoprotein</keyword>
<reference evidence="5 6" key="1">
    <citation type="submission" date="2020-08" db="EMBL/GenBank/DDBJ databases">
        <title>Whole genome shotgun sequence of Actinocatenispora thailandica NBRC 105041.</title>
        <authorList>
            <person name="Komaki H."/>
            <person name="Tamura T."/>
        </authorList>
    </citation>
    <scope>NUCLEOTIDE SEQUENCE [LARGE SCALE GENOMIC DNA]</scope>
    <source>
        <strain evidence="5 6">NBRC 105041</strain>
    </source>
</reference>
<dbReference type="PANTHER" id="PTHR45527">
    <property type="entry name" value="NONRIBOSOMAL PEPTIDE SYNTHETASE"/>
    <property type="match status" value="1"/>
</dbReference>
<sequence>MPLLHKLVAEAARRQPDATAVVDGAQKLTFGEMEGAAASVAAGLRTLGVRRGDRVVVAMRRGINVVPVLLGILKTGAGFVPHDVDTPTPRLELVATDAGAPVVITEPDLLARWSGAVQRVRFTDVTQLLGTPADCATVDAGQLTGADLAYVLYTSGSTGRPKGVAISHDGITNYLAWAVEFYDMASGTGAPLFTSIAFDLTLTSLFGPLLAGRAVTVVPEAEALPALAELLCAGPDFSFIKLTPQHLDLLVELIDSRVDQAVRCVIVGGDALHTSSVRRWLERAHSSVVNEYGPTETVVGCVVHRVPPTGPVAAHGPVPIGKPVARAGAYVLGPGLEPVPTGEVGELYVGGVCATGWYLDQPALTAQRFLPDPFGPPGGRMYRTGDRVRTAMDGQLVYLGRVDHQVKVRGHRVEPAEVQAVLRSHPLVSEAIVLARTAATGRGNSGGVELVAAVVGEARPDGLGDWLRERLPEWMVPARIVPVDGLPLTGNGKVDRAAVLELAARSLDGDASAVVGVTKRGGPSNEPRYPREALLAGLMSEVLNRDQVDPDDSFYGLGGDSIHAIRLVARARKAGLGITVRDVVDNPTPARLAAVAVAARSGQIASSAAAGTGPVPLTPIQQWFFELDLAEPGYWNQSVLLDLPPGTDAAAMECAVTHVTAVHDALRLRFERTADGWTQQLSSGPARVAFSVVDLSDVDVKGREAAFAGSVAAAHAALGLRDGPLLRAVLVRGSGPDADRLLLVAHHLVVDTVSWQILVDDLEQMYDQARRGLGPEMPAPANQFTTWARACADVGARVDVMTPAVRWRESMPTGTAGVPRDDPTAVNDLAGRAEFNATLPAERVDMLVGAIGESGLRLPELLLGSFVAALCAVLGGPPPMVHVEGHGREDLGLELDVTRTVGWFTSLYPVHLGDDREPAALVWAAREAIRSAPMSGLGYGLARYVGRAPELVADPVPELLFNYLGRSEALVNRAMGWRLSDASSGPPTGKLGVRPYLLEYHPRIVSGTLRSTVVYHADCHRRSTVESIATGIHDLLSQPELLAKPPDTIRYADAGLTTDELERILARYDRRST</sequence>
<dbReference type="KEGG" id="atl:Athai_13560"/>
<dbReference type="InterPro" id="IPR006162">
    <property type="entry name" value="Ppantetheine_attach_site"/>
</dbReference>
<dbReference type="PROSITE" id="PS50075">
    <property type="entry name" value="CARRIER"/>
    <property type="match status" value="1"/>
</dbReference>
<dbReference type="PROSITE" id="PS00455">
    <property type="entry name" value="AMP_BINDING"/>
    <property type="match status" value="1"/>
</dbReference>
<dbReference type="SUPFAM" id="SSF47336">
    <property type="entry name" value="ACP-like"/>
    <property type="match status" value="1"/>
</dbReference>
<dbReference type="InterPro" id="IPR020845">
    <property type="entry name" value="AMP-binding_CS"/>
</dbReference>
<evidence type="ECO:0000256" key="3">
    <source>
        <dbReference type="ARBA" id="ARBA00022553"/>
    </source>
</evidence>
<dbReference type="Pfam" id="PF13193">
    <property type="entry name" value="AMP-binding_C"/>
    <property type="match status" value="1"/>
</dbReference>
<dbReference type="Gene3D" id="3.40.50.12780">
    <property type="entry name" value="N-terminal domain of ligase-like"/>
    <property type="match status" value="1"/>
</dbReference>
<name>A0A7R7DLK4_9ACTN</name>
<dbReference type="RefSeq" id="WP_203960677.1">
    <property type="nucleotide sequence ID" value="NZ_AP023355.1"/>
</dbReference>
<proteinExistence type="predicted"/>
<dbReference type="InterPro" id="IPR025110">
    <property type="entry name" value="AMP-bd_C"/>
</dbReference>
<evidence type="ECO:0000313" key="6">
    <source>
        <dbReference type="Proteomes" id="UP000611640"/>
    </source>
</evidence>
<dbReference type="Pfam" id="PF00668">
    <property type="entry name" value="Condensation"/>
    <property type="match status" value="1"/>
</dbReference>
<dbReference type="PANTHER" id="PTHR45527:SF1">
    <property type="entry name" value="FATTY ACID SYNTHASE"/>
    <property type="match status" value="1"/>
</dbReference>
<dbReference type="Gene3D" id="3.30.300.30">
    <property type="match status" value="1"/>
</dbReference>
<dbReference type="EMBL" id="AP023355">
    <property type="protein sequence ID" value="BCJ33853.1"/>
    <property type="molecule type" value="Genomic_DNA"/>
</dbReference>
<dbReference type="Gene3D" id="1.10.1200.10">
    <property type="entry name" value="ACP-like"/>
    <property type="match status" value="1"/>
</dbReference>
<dbReference type="InterPro" id="IPR009081">
    <property type="entry name" value="PP-bd_ACP"/>
</dbReference>
<dbReference type="InterPro" id="IPR001242">
    <property type="entry name" value="Condensation_dom"/>
</dbReference>
<dbReference type="InterPro" id="IPR023213">
    <property type="entry name" value="CAT-like_dom_sf"/>
</dbReference>
<accession>A0A7R7DLK4</accession>
<dbReference type="PROSITE" id="PS00012">
    <property type="entry name" value="PHOSPHOPANTETHEINE"/>
    <property type="match status" value="1"/>
</dbReference>
<dbReference type="InterPro" id="IPR020806">
    <property type="entry name" value="PKS_PP-bd"/>
</dbReference>
<gene>
    <name evidence="5" type="ORF">Athai_13560</name>
</gene>
<dbReference type="Gene3D" id="3.30.559.30">
    <property type="entry name" value="Nonribosomal peptide synthetase, condensation domain"/>
    <property type="match status" value="1"/>
</dbReference>
<keyword evidence="6" id="KW-1185">Reference proteome</keyword>
<dbReference type="GO" id="GO:0005829">
    <property type="term" value="C:cytosol"/>
    <property type="evidence" value="ECO:0007669"/>
    <property type="project" value="TreeGrafter"/>
</dbReference>
<dbReference type="GO" id="GO:0031177">
    <property type="term" value="F:phosphopantetheine binding"/>
    <property type="evidence" value="ECO:0007669"/>
    <property type="project" value="InterPro"/>
</dbReference>
<dbReference type="Gene3D" id="3.30.559.10">
    <property type="entry name" value="Chloramphenicol acetyltransferase-like domain"/>
    <property type="match status" value="1"/>
</dbReference>
<dbReference type="GO" id="GO:0008610">
    <property type="term" value="P:lipid biosynthetic process"/>
    <property type="evidence" value="ECO:0007669"/>
    <property type="project" value="UniProtKB-ARBA"/>
</dbReference>
<dbReference type="GO" id="GO:0003824">
    <property type="term" value="F:catalytic activity"/>
    <property type="evidence" value="ECO:0007669"/>
    <property type="project" value="InterPro"/>
</dbReference>
<comment type="cofactor">
    <cofactor evidence="1">
        <name>pantetheine 4'-phosphate</name>
        <dbReference type="ChEBI" id="CHEBI:47942"/>
    </cofactor>
</comment>
<dbReference type="Pfam" id="PF00501">
    <property type="entry name" value="AMP-binding"/>
    <property type="match status" value="1"/>
</dbReference>
<organism evidence="5 6">
    <name type="scientific">Actinocatenispora thailandica</name>
    <dbReference type="NCBI Taxonomy" id="227318"/>
    <lineage>
        <taxon>Bacteria</taxon>
        <taxon>Bacillati</taxon>
        <taxon>Actinomycetota</taxon>
        <taxon>Actinomycetes</taxon>
        <taxon>Micromonosporales</taxon>
        <taxon>Micromonosporaceae</taxon>
        <taxon>Actinocatenispora</taxon>
    </lineage>
</organism>
<dbReference type="SMART" id="SM00823">
    <property type="entry name" value="PKS_PP"/>
    <property type="match status" value="1"/>
</dbReference>
<evidence type="ECO:0000256" key="1">
    <source>
        <dbReference type="ARBA" id="ARBA00001957"/>
    </source>
</evidence>
<dbReference type="InterPro" id="IPR000873">
    <property type="entry name" value="AMP-dep_synth/lig_dom"/>
</dbReference>
<dbReference type="SUPFAM" id="SSF56801">
    <property type="entry name" value="Acetyl-CoA synthetase-like"/>
    <property type="match status" value="1"/>
</dbReference>
<dbReference type="GO" id="GO:0043041">
    <property type="term" value="P:amino acid activation for nonribosomal peptide biosynthetic process"/>
    <property type="evidence" value="ECO:0007669"/>
    <property type="project" value="TreeGrafter"/>
</dbReference>
<dbReference type="NCBIfam" id="TIGR01733">
    <property type="entry name" value="AA-adenyl-dom"/>
    <property type="match status" value="1"/>
</dbReference>
<dbReference type="InterPro" id="IPR042099">
    <property type="entry name" value="ANL_N_sf"/>
</dbReference>
<dbReference type="InterPro" id="IPR045851">
    <property type="entry name" value="AMP-bd_C_sf"/>
</dbReference>
<keyword evidence="2" id="KW-0596">Phosphopantetheine</keyword>